<keyword evidence="5" id="KW-0472">Membrane</keyword>
<dbReference type="GO" id="GO:0004673">
    <property type="term" value="F:protein histidine kinase activity"/>
    <property type="evidence" value="ECO:0007669"/>
    <property type="project" value="UniProtKB-EC"/>
</dbReference>
<dbReference type="EC" id="2.7.13.3" evidence="2"/>
<dbReference type="CDD" id="cd00130">
    <property type="entry name" value="PAS"/>
    <property type="match status" value="1"/>
</dbReference>
<dbReference type="SMART" id="SM00091">
    <property type="entry name" value="PAS"/>
    <property type="match status" value="1"/>
</dbReference>
<proteinExistence type="predicted"/>
<protein>
    <recommendedName>
        <fullName evidence="2">histidine kinase</fullName>
        <ecNumber evidence="2">2.7.13.3</ecNumber>
    </recommendedName>
</protein>
<name>A0AAE4BLJ0_9DEIO</name>
<comment type="caution">
    <text evidence="7">The sequence shown here is derived from an EMBL/GenBank/DDBJ whole genome shotgun (WGS) entry which is preliminary data.</text>
</comment>
<dbReference type="InterPro" id="IPR036890">
    <property type="entry name" value="HATPase_C_sf"/>
</dbReference>
<dbReference type="InterPro" id="IPR005467">
    <property type="entry name" value="His_kinase_dom"/>
</dbReference>
<keyword evidence="4" id="KW-0418">Kinase</keyword>
<dbReference type="InterPro" id="IPR000014">
    <property type="entry name" value="PAS"/>
</dbReference>
<dbReference type="InterPro" id="IPR013656">
    <property type="entry name" value="PAS_4"/>
</dbReference>
<dbReference type="Pfam" id="PF02518">
    <property type="entry name" value="HATPase_c"/>
    <property type="match status" value="1"/>
</dbReference>
<dbReference type="GO" id="GO:0030295">
    <property type="term" value="F:protein kinase activator activity"/>
    <property type="evidence" value="ECO:0007669"/>
    <property type="project" value="TreeGrafter"/>
</dbReference>
<keyword evidence="3" id="KW-0808">Transferase</keyword>
<dbReference type="InterPro" id="IPR050351">
    <property type="entry name" value="BphY/WalK/GraS-like"/>
</dbReference>
<evidence type="ECO:0000256" key="4">
    <source>
        <dbReference type="ARBA" id="ARBA00022777"/>
    </source>
</evidence>
<dbReference type="Gene3D" id="3.30.450.20">
    <property type="entry name" value="PAS domain"/>
    <property type="match status" value="1"/>
</dbReference>
<reference evidence="7" key="1">
    <citation type="submission" date="2023-07" db="EMBL/GenBank/DDBJ databases">
        <title>Sorghum-associated microbial communities from plants grown in Nebraska, USA.</title>
        <authorList>
            <person name="Schachtman D."/>
        </authorList>
    </citation>
    <scope>NUCLEOTIDE SEQUENCE</scope>
    <source>
        <strain evidence="7">BE330</strain>
    </source>
</reference>
<dbReference type="SUPFAM" id="SSF55874">
    <property type="entry name" value="ATPase domain of HSP90 chaperone/DNA topoisomerase II/histidine kinase"/>
    <property type="match status" value="1"/>
</dbReference>
<sequence>MQSDPPQPPTTAPEDPAASLEAQLSVLEAQVLHLQAVASQARGLFQDSPGAALLLTDQGRIQDVNVRGAALLGSARTALLGRSLSKVLPAASQVALTSLLGHVFEERGQRRGEIQLLTSSGDRLELVIDLVLHQGGDQGYLCHVTLTDVTAFKLAHQAIWDAQQAQDAQRHHQAAQLRQLQAEFESVILASGRALEDTLTRARSVLADATASPDAWTHLDDSLRQAQGLLDSLKRYMQLRFMRTRLRSVNLNQVLRDVLKDVADQWVGRDVRITTAPLPTVSGDSQALQLILHEYVHNALKFTRTRPQATLRVVLQEDAFEYRIGVEDNGIGFNMRQKEKAFELFGRLHADDHYEGTGLGLAVVRRLCERFGGRAWGEGKVDQGATFWFAWPKTPQVK</sequence>
<dbReference type="Gene3D" id="3.30.565.10">
    <property type="entry name" value="Histidine kinase-like ATPase, C-terminal domain"/>
    <property type="match status" value="1"/>
</dbReference>
<dbReference type="InterPro" id="IPR004358">
    <property type="entry name" value="Sig_transdc_His_kin-like_C"/>
</dbReference>
<dbReference type="EMBL" id="JAVDQK010000003">
    <property type="protein sequence ID" value="MDR6218075.1"/>
    <property type="molecule type" value="Genomic_DNA"/>
</dbReference>
<dbReference type="InterPro" id="IPR035965">
    <property type="entry name" value="PAS-like_dom_sf"/>
</dbReference>
<evidence type="ECO:0000259" key="6">
    <source>
        <dbReference type="PROSITE" id="PS50109"/>
    </source>
</evidence>
<organism evidence="7 8">
    <name type="scientific">Deinococcus soli</name>
    <name type="common">ex Cha et al. 2016</name>
    <dbReference type="NCBI Taxonomy" id="1309411"/>
    <lineage>
        <taxon>Bacteria</taxon>
        <taxon>Thermotogati</taxon>
        <taxon>Deinococcota</taxon>
        <taxon>Deinococci</taxon>
        <taxon>Deinococcales</taxon>
        <taxon>Deinococcaceae</taxon>
        <taxon>Deinococcus</taxon>
    </lineage>
</organism>
<evidence type="ECO:0000313" key="7">
    <source>
        <dbReference type="EMBL" id="MDR6218075.1"/>
    </source>
</evidence>
<dbReference type="NCBIfam" id="TIGR00229">
    <property type="entry name" value="sensory_box"/>
    <property type="match status" value="1"/>
</dbReference>
<evidence type="ECO:0000256" key="5">
    <source>
        <dbReference type="ARBA" id="ARBA00023136"/>
    </source>
</evidence>
<evidence type="ECO:0000313" key="8">
    <source>
        <dbReference type="Proteomes" id="UP001185331"/>
    </source>
</evidence>
<dbReference type="PANTHER" id="PTHR42878:SF15">
    <property type="entry name" value="BACTERIOPHYTOCHROME"/>
    <property type="match status" value="1"/>
</dbReference>
<comment type="catalytic activity">
    <reaction evidence="1">
        <text>ATP + protein L-histidine = ADP + protein N-phospho-L-histidine.</text>
        <dbReference type="EC" id="2.7.13.3"/>
    </reaction>
</comment>
<dbReference type="SUPFAM" id="SSF55785">
    <property type="entry name" value="PYP-like sensor domain (PAS domain)"/>
    <property type="match status" value="1"/>
</dbReference>
<feature type="domain" description="Histidine kinase" evidence="6">
    <location>
        <begin position="219"/>
        <end position="395"/>
    </location>
</feature>
<dbReference type="AlphaFoldDB" id="A0AAE4BLJ0"/>
<dbReference type="RefSeq" id="WP_309852763.1">
    <property type="nucleotide sequence ID" value="NZ_JAVDQJ010000003.1"/>
</dbReference>
<gene>
    <name evidence="7" type="ORF">J2Y00_001636</name>
</gene>
<dbReference type="InterPro" id="IPR003594">
    <property type="entry name" value="HATPase_dom"/>
</dbReference>
<dbReference type="SMART" id="SM00387">
    <property type="entry name" value="HATPase_c"/>
    <property type="match status" value="1"/>
</dbReference>
<evidence type="ECO:0000256" key="2">
    <source>
        <dbReference type="ARBA" id="ARBA00012438"/>
    </source>
</evidence>
<dbReference type="Pfam" id="PF08448">
    <property type="entry name" value="PAS_4"/>
    <property type="match status" value="1"/>
</dbReference>
<dbReference type="GO" id="GO:0000156">
    <property type="term" value="F:phosphorelay response regulator activity"/>
    <property type="evidence" value="ECO:0007669"/>
    <property type="project" value="TreeGrafter"/>
</dbReference>
<dbReference type="PROSITE" id="PS50109">
    <property type="entry name" value="HIS_KIN"/>
    <property type="match status" value="1"/>
</dbReference>
<dbReference type="PANTHER" id="PTHR42878">
    <property type="entry name" value="TWO-COMPONENT HISTIDINE KINASE"/>
    <property type="match status" value="1"/>
</dbReference>
<dbReference type="GO" id="GO:0016020">
    <property type="term" value="C:membrane"/>
    <property type="evidence" value="ECO:0007669"/>
    <property type="project" value="UniProtKB-SubCell"/>
</dbReference>
<dbReference type="PRINTS" id="PR00344">
    <property type="entry name" value="BCTRLSENSOR"/>
</dbReference>
<accession>A0AAE4BLJ0</accession>
<evidence type="ECO:0000256" key="1">
    <source>
        <dbReference type="ARBA" id="ARBA00000085"/>
    </source>
</evidence>
<dbReference type="Proteomes" id="UP001185331">
    <property type="component" value="Unassembled WGS sequence"/>
</dbReference>
<evidence type="ECO:0000256" key="3">
    <source>
        <dbReference type="ARBA" id="ARBA00022679"/>
    </source>
</evidence>
<dbReference type="GO" id="GO:0007234">
    <property type="term" value="P:osmosensory signaling via phosphorelay pathway"/>
    <property type="evidence" value="ECO:0007669"/>
    <property type="project" value="TreeGrafter"/>
</dbReference>